<dbReference type="OrthoDB" id="3253863at2"/>
<comment type="caution">
    <text evidence="2">The sequence shown here is derived from an EMBL/GenBank/DDBJ whole genome shotgun (WGS) entry which is preliminary data.</text>
</comment>
<dbReference type="SUPFAM" id="SSF140453">
    <property type="entry name" value="EsxAB dimer-like"/>
    <property type="match status" value="1"/>
</dbReference>
<gene>
    <name evidence="2" type="ORF">F7Q99_08250</name>
</gene>
<reference evidence="2 3" key="1">
    <citation type="submission" date="2019-09" db="EMBL/GenBank/DDBJ databases">
        <title>Genome Sequences of Streptomyces kaniharaensis ATCC 21070.</title>
        <authorList>
            <person name="Zhu W."/>
            <person name="De Crecy-Lagard V."/>
            <person name="Richards N.G."/>
        </authorList>
    </citation>
    <scope>NUCLEOTIDE SEQUENCE [LARGE SCALE GENOMIC DNA]</scope>
    <source>
        <strain evidence="2 3">SF-557</strain>
    </source>
</reference>
<dbReference type="NCBIfam" id="TIGR03930">
    <property type="entry name" value="WXG100_ESAT6"/>
    <property type="match status" value="1"/>
</dbReference>
<protein>
    <recommendedName>
        <fullName evidence="1">ESAT-6-like protein</fullName>
    </recommendedName>
</protein>
<dbReference type="InterPro" id="IPR010310">
    <property type="entry name" value="T7SS_ESAT-6-like"/>
</dbReference>
<dbReference type="Proteomes" id="UP000450000">
    <property type="component" value="Unassembled WGS sequence"/>
</dbReference>
<evidence type="ECO:0000256" key="1">
    <source>
        <dbReference type="RuleBase" id="RU362001"/>
    </source>
</evidence>
<sequence>MGQFKMTAQEMQAFAKRIEEAIGKIAQERTKLNSTMGSVSGGWQGQAAEAYKRLQEQYNGDIDKLNESLRAIKGAIELTVKHYAATEAEQQQQFSAVQS</sequence>
<dbReference type="InterPro" id="IPR036689">
    <property type="entry name" value="ESAT-6-like_sf"/>
</dbReference>
<keyword evidence="3" id="KW-1185">Reference proteome</keyword>
<dbReference type="Gene3D" id="1.10.287.1060">
    <property type="entry name" value="ESAT-6-like"/>
    <property type="match status" value="1"/>
</dbReference>
<organism evidence="2 3">
    <name type="scientific">Streptomyces kaniharaensis</name>
    <dbReference type="NCBI Taxonomy" id="212423"/>
    <lineage>
        <taxon>Bacteria</taxon>
        <taxon>Bacillati</taxon>
        <taxon>Actinomycetota</taxon>
        <taxon>Actinomycetes</taxon>
        <taxon>Kitasatosporales</taxon>
        <taxon>Streptomycetaceae</taxon>
        <taxon>Streptomyces</taxon>
    </lineage>
</organism>
<dbReference type="EMBL" id="WBOF01000001">
    <property type="protein sequence ID" value="MQS12283.1"/>
    <property type="molecule type" value="Genomic_DNA"/>
</dbReference>
<accession>A0A6N7KRM9</accession>
<evidence type="ECO:0000313" key="3">
    <source>
        <dbReference type="Proteomes" id="UP000450000"/>
    </source>
</evidence>
<evidence type="ECO:0000313" key="2">
    <source>
        <dbReference type="EMBL" id="MQS12283.1"/>
    </source>
</evidence>
<comment type="similarity">
    <text evidence="1">Belongs to the WXG100 family.</text>
</comment>
<dbReference type="AlphaFoldDB" id="A0A6N7KRM9"/>
<dbReference type="Pfam" id="PF06013">
    <property type="entry name" value="WXG100"/>
    <property type="match status" value="1"/>
</dbReference>
<dbReference type="RefSeq" id="WP_153460703.1">
    <property type="nucleotide sequence ID" value="NZ_WBOF01000001.1"/>
</dbReference>
<name>A0A6N7KRM9_9ACTN</name>
<proteinExistence type="inferred from homology"/>